<dbReference type="PANTHER" id="PTHR12748:SF0">
    <property type="entry name" value="ORIGIN RECOGNITION COMPLEX SUBUNIT 3"/>
    <property type="match status" value="1"/>
</dbReference>
<evidence type="ECO:0000259" key="8">
    <source>
        <dbReference type="Pfam" id="PF18137"/>
    </source>
</evidence>
<feature type="domain" description="Origin recognition complex subunit 3 N-terminal" evidence="7">
    <location>
        <begin position="18"/>
        <end position="422"/>
    </location>
</feature>
<dbReference type="InterPro" id="IPR040855">
    <property type="entry name" value="ORC_WH_C"/>
</dbReference>
<evidence type="ECO:0000256" key="2">
    <source>
        <dbReference type="ARBA" id="ARBA00010977"/>
    </source>
</evidence>
<keyword evidence="5" id="KW-0539">Nucleus</keyword>
<organism evidence="9 10">
    <name type="scientific">Paragonimus skrjabini miyazakii</name>
    <dbReference type="NCBI Taxonomy" id="59628"/>
    <lineage>
        <taxon>Eukaryota</taxon>
        <taxon>Metazoa</taxon>
        <taxon>Spiralia</taxon>
        <taxon>Lophotrochozoa</taxon>
        <taxon>Platyhelminthes</taxon>
        <taxon>Trematoda</taxon>
        <taxon>Digenea</taxon>
        <taxon>Plagiorchiida</taxon>
        <taxon>Troglotremata</taxon>
        <taxon>Troglotrematidae</taxon>
        <taxon>Paragonimus</taxon>
    </lineage>
</organism>
<evidence type="ECO:0000256" key="3">
    <source>
        <dbReference type="ARBA" id="ARBA00022705"/>
    </source>
</evidence>
<keyword evidence="4" id="KW-0238">DNA-binding</keyword>
<dbReference type="OrthoDB" id="10265211at2759"/>
<evidence type="ECO:0000313" key="10">
    <source>
        <dbReference type="Proteomes" id="UP000822476"/>
    </source>
</evidence>
<gene>
    <name evidence="9" type="ORF">EG68_00798</name>
</gene>
<dbReference type="GO" id="GO:0006270">
    <property type="term" value="P:DNA replication initiation"/>
    <property type="evidence" value="ECO:0007669"/>
    <property type="project" value="TreeGrafter"/>
</dbReference>
<feature type="domain" description="Origin recognition complex subunit 3 winged helix C-terminal" evidence="8">
    <location>
        <begin position="754"/>
        <end position="858"/>
    </location>
</feature>
<dbReference type="InterPro" id="IPR020795">
    <property type="entry name" value="ORC3"/>
</dbReference>
<evidence type="ECO:0000256" key="5">
    <source>
        <dbReference type="ARBA" id="ARBA00023242"/>
    </source>
</evidence>
<dbReference type="CDD" id="cd20704">
    <property type="entry name" value="Orc3"/>
    <property type="match status" value="2"/>
</dbReference>
<evidence type="ECO:0000259" key="7">
    <source>
        <dbReference type="Pfam" id="PF07034"/>
    </source>
</evidence>
<protein>
    <recommendedName>
        <fullName evidence="11">Origin recognition complex subunit 3</fullName>
    </recommendedName>
</protein>
<sequence>MESILIYSGSRSATLPVDTGYNLYVDAWKSLRRGIEDELKSFSAQIFARIDDFLQSSYRNWLRHHESIPKPTPYEGSQVNCQEIPTALLLAGVNTPDHSLIYNQLRSAVLGRNGYVAMVTAGSDTLSLRSLVSTIVSQFMGKSDYPADSSETNLFTCEHNTVEFSERDDAEPLQTDTTAFALSTRSTYLTLSEWYYNKMRIAEQRLLPDETTMKKSVTRFRRSISQPNDSNRPVGRQPRNSLFPRSNQASPKKTTRRFTVRPGAGRFAEESISSKGDSPPATKLPSCLKPGPLVVILPQVESVPSSVLEEFIELTSLYVSGQIGGRPLPMFLVLGLSTTPEVGFEARLSAPTLGRLKLERFTVPAPAVFLEAVLNTLIHFPGFHLTHSMCAYLMDSLFLCLDYSVRNFIRRVQFYMLEHYLNCAHPHLLLTPEKAHVYLSSLPSQSLANMVSLTYPSVAAFAIESGQPRSPLTPKLIRGKSPSLVDRLTEQLVVHWRVQYLVPPVLNWLLRLTSHISPLPLGKSFTDLYRLWLKDGLVNGEAFSLTISLLSGLSKEKLLQALDEAASYLDSSSCRAFQHLWPKDVLSVCHETLAELAAATRQWRDALHTAATEASTNIRRYPVCQDGSDPSSTSASPAVQAFTPNSFDGRRKMSMRGLRQHLQELAAASPGHGTSPCSRVSSAWDLKQSAFLGWLRNELGRLIPCSSSLPLHEVFYGPVGPHSTNKQSLCESNSVQSFSVSLRRRVNPPYQKCMHLALVDPGAYLQLPDLHLDASDCLISTLPDLCILYKLHLESTKMINLYDWLMAFASVIGENVDKHNPPSKHIQVRFFHGLAQLHHLGFIKSTRRKVDHVLRLTWGLTF</sequence>
<keyword evidence="10" id="KW-1185">Reference proteome</keyword>
<dbReference type="GO" id="GO:0005656">
    <property type="term" value="C:nuclear pre-replicative complex"/>
    <property type="evidence" value="ECO:0007669"/>
    <property type="project" value="TreeGrafter"/>
</dbReference>
<dbReference type="Pfam" id="PF07034">
    <property type="entry name" value="ORC3_N"/>
    <property type="match status" value="1"/>
</dbReference>
<evidence type="ECO:0000256" key="1">
    <source>
        <dbReference type="ARBA" id="ARBA00004123"/>
    </source>
</evidence>
<dbReference type="PANTHER" id="PTHR12748">
    <property type="entry name" value="ORIGIN RECOGNITION COMPLEX SUBUNIT 3"/>
    <property type="match status" value="1"/>
</dbReference>
<dbReference type="Pfam" id="PF18137">
    <property type="entry name" value="WHD_ORC"/>
    <property type="match status" value="1"/>
</dbReference>
<name>A0A8S9Z361_9TREM</name>
<feature type="compositionally biased region" description="Polar residues" evidence="6">
    <location>
        <begin position="238"/>
        <end position="252"/>
    </location>
</feature>
<dbReference type="GO" id="GO:0031261">
    <property type="term" value="C:DNA replication preinitiation complex"/>
    <property type="evidence" value="ECO:0007669"/>
    <property type="project" value="TreeGrafter"/>
</dbReference>
<evidence type="ECO:0008006" key="11">
    <source>
        <dbReference type="Google" id="ProtNLM"/>
    </source>
</evidence>
<feature type="region of interest" description="Disordered" evidence="6">
    <location>
        <begin position="217"/>
        <end position="284"/>
    </location>
</feature>
<comment type="caution">
    <text evidence="9">The sequence shown here is derived from an EMBL/GenBank/DDBJ whole genome shotgun (WGS) entry which is preliminary data.</text>
</comment>
<reference evidence="9" key="1">
    <citation type="submission" date="2019-07" db="EMBL/GenBank/DDBJ databases">
        <title>Annotation for the trematode Paragonimus miyazaki's.</title>
        <authorList>
            <person name="Choi Y.-J."/>
        </authorList>
    </citation>
    <scope>NUCLEOTIDE SEQUENCE</scope>
    <source>
        <strain evidence="9">Japan</strain>
    </source>
</reference>
<dbReference type="Proteomes" id="UP000822476">
    <property type="component" value="Unassembled WGS sequence"/>
</dbReference>
<comment type="subcellular location">
    <subcellularLocation>
        <location evidence="1">Nucleus</location>
    </subcellularLocation>
</comment>
<evidence type="ECO:0000313" key="9">
    <source>
        <dbReference type="EMBL" id="KAF7261875.1"/>
    </source>
</evidence>
<comment type="similarity">
    <text evidence="2">Belongs to the ORC3 family.</text>
</comment>
<dbReference type="GO" id="GO:0005664">
    <property type="term" value="C:nuclear origin of replication recognition complex"/>
    <property type="evidence" value="ECO:0007669"/>
    <property type="project" value="InterPro"/>
</dbReference>
<dbReference type="EMBL" id="JTDE01000237">
    <property type="protein sequence ID" value="KAF7261875.1"/>
    <property type="molecule type" value="Genomic_DNA"/>
</dbReference>
<accession>A0A8S9Z361</accession>
<dbReference type="InterPro" id="IPR045667">
    <property type="entry name" value="ORC3_N"/>
</dbReference>
<dbReference type="GO" id="GO:0003688">
    <property type="term" value="F:DNA replication origin binding"/>
    <property type="evidence" value="ECO:0007669"/>
    <property type="project" value="TreeGrafter"/>
</dbReference>
<evidence type="ECO:0000256" key="6">
    <source>
        <dbReference type="SAM" id="MobiDB-lite"/>
    </source>
</evidence>
<keyword evidence="3" id="KW-0235">DNA replication</keyword>
<evidence type="ECO:0000256" key="4">
    <source>
        <dbReference type="ARBA" id="ARBA00023125"/>
    </source>
</evidence>
<proteinExistence type="inferred from homology"/>
<dbReference type="AlphaFoldDB" id="A0A8S9Z361"/>